<evidence type="ECO:0000256" key="5">
    <source>
        <dbReference type="ARBA" id="ARBA00023136"/>
    </source>
</evidence>
<feature type="transmembrane region" description="Helical" evidence="6">
    <location>
        <begin position="382"/>
        <end position="399"/>
    </location>
</feature>
<evidence type="ECO:0000256" key="6">
    <source>
        <dbReference type="SAM" id="Phobius"/>
    </source>
</evidence>
<dbReference type="RefSeq" id="WP_109741424.1">
    <property type="nucleotide sequence ID" value="NZ_QGGO01000002.1"/>
</dbReference>
<dbReference type="PANTHER" id="PTHR43702">
    <property type="entry name" value="L-FUCOSE-PROTON SYMPORTER"/>
    <property type="match status" value="1"/>
</dbReference>
<evidence type="ECO:0000256" key="1">
    <source>
        <dbReference type="ARBA" id="ARBA00004429"/>
    </source>
</evidence>
<dbReference type="SUPFAM" id="SSF103473">
    <property type="entry name" value="MFS general substrate transporter"/>
    <property type="match status" value="1"/>
</dbReference>
<dbReference type="AlphaFoldDB" id="A0A316EFG1"/>
<dbReference type="GO" id="GO:0022857">
    <property type="term" value="F:transmembrane transporter activity"/>
    <property type="evidence" value="ECO:0007669"/>
    <property type="project" value="InterPro"/>
</dbReference>
<feature type="transmembrane region" description="Helical" evidence="6">
    <location>
        <begin position="462"/>
        <end position="480"/>
    </location>
</feature>
<evidence type="ECO:0000313" key="9">
    <source>
        <dbReference type="Proteomes" id="UP000245489"/>
    </source>
</evidence>
<accession>A0A316EFG1</accession>
<evidence type="ECO:0000256" key="4">
    <source>
        <dbReference type="ARBA" id="ARBA00022989"/>
    </source>
</evidence>
<sequence>MTQQSTKSNQSALYTLMTVWFFWSFVAASNGILIPLFKEKFALSQTQAQLVDFAFYAAYFIGSVLYLIFSRIMGGDILNKIGYKNGIVIGLLISAIGTLLFYPAAQTASYPLLLAGLFIVGLGFSLQQTATQPFMIALGPPETGAQRINLGGAVNNLGGTIGPALVSYAIFGSISKDAAANASIEDVKLPYLCLGALFALMALFFWRSNLPRIKNDEDVQVSNVVIGLPMAFLVICVGVAVAFSIETAIIFTFILMVVLMIGYLAYALVTKSGEIQNAGSVLQYPQAILGMTAIFVYVGVEVTIGSNLGEYLKHTQNLDSSQISKYISLFWGSMMVGRWTASISNFNPSASMKKILTFVVPFVAFAIVLFVNALYSGDVTDLLPYAVCILVMIIAYFASNEKPVRLLLLFTALGAIMTIIGVMTEGPVALFSLISGGLFCSVLWPSIFSLGTAGLGKFTNQGAAFLIMMILGGSIIPVVQGKIADSFGIQTSYLLAAACFAYLFIFGIIVQGVLRKQGIDFDKEVVTGGKSGH</sequence>
<feature type="transmembrane region" description="Helical" evidence="6">
    <location>
        <begin position="355"/>
        <end position="376"/>
    </location>
</feature>
<evidence type="ECO:0000256" key="2">
    <source>
        <dbReference type="ARBA" id="ARBA00022475"/>
    </source>
</evidence>
<feature type="transmembrane region" description="Helical" evidence="6">
    <location>
        <begin position="12"/>
        <end position="33"/>
    </location>
</feature>
<dbReference type="InterPro" id="IPR050375">
    <property type="entry name" value="MFS_TsgA-like"/>
</dbReference>
<evidence type="ECO:0000256" key="3">
    <source>
        <dbReference type="ARBA" id="ARBA00022692"/>
    </source>
</evidence>
<dbReference type="Pfam" id="PF07690">
    <property type="entry name" value="MFS_1"/>
    <property type="match status" value="1"/>
</dbReference>
<dbReference type="InterPro" id="IPR011701">
    <property type="entry name" value="MFS"/>
</dbReference>
<dbReference type="PROSITE" id="PS50850">
    <property type="entry name" value="MFS"/>
    <property type="match status" value="1"/>
</dbReference>
<dbReference type="Gene3D" id="1.20.1250.20">
    <property type="entry name" value="MFS general substrate transporter like domains"/>
    <property type="match status" value="3"/>
</dbReference>
<feature type="transmembrane region" description="Helical" evidence="6">
    <location>
        <begin position="148"/>
        <end position="169"/>
    </location>
</feature>
<keyword evidence="9" id="KW-1185">Reference proteome</keyword>
<proteinExistence type="predicted"/>
<protein>
    <submittedName>
        <fullName evidence="8">FHS family L-fucose permease-like MFS transporter</fullName>
    </submittedName>
</protein>
<organism evidence="8 9">
    <name type="scientific">Arcicella aurantiaca</name>
    <dbReference type="NCBI Taxonomy" id="591202"/>
    <lineage>
        <taxon>Bacteria</taxon>
        <taxon>Pseudomonadati</taxon>
        <taxon>Bacteroidota</taxon>
        <taxon>Cytophagia</taxon>
        <taxon>Cytophagales</taxon>
        <taxon>Flectobacillaceae</taxon>
        <taxon>Arcicella</taxon>
    </lineage>
</organism>
<keyword evidence="4 6" id="KW-1133">Transmembrane helix</keyword>
<feature type="transmembrane region" description="Helical" evidence="6">
    <location>
        <begin position="492"/>
        <end position="514"/>
    </location>
</feature>
<keyword evidence="2" id="KW-1003">Cell membrane</keyword>
<feature type="transmembrane region" description="Helical" evidence="6">
    <location>
        <begin position="108"/>
        <end position="127"/>
    </location>
</feature>
<feature type="transmembrane region" description="Helical" evidence="6">
    <location>
        <begin position="189"/>
        <end position="209"/>
    </location>
</feature>
<name>A0A316EFG1_9BACT</name>
<dbReference type="InterPro" id="IPR020846">
    <property type="entry name" value="MFS_dom"/>
</dbReference>
<gene>
    <name evidence="8" type="ORF">LV89_00546</name>
</gene>
<dbReference type="PANTHER" id="PTHR43702:SF3">
    <property type="entry name" value="PROTEIN TSGA"/>
    <property type="match status" value="1"/>
</dbReference>
<feature type="transmembrane region" description="Helical" evidence="6">
    <location>
        <begin position="221"/>
        <end position="243"/>
    </location>
</feature>
<dbReference type="OrthoDB" id="9795150at2"/>
<dbReference type="InterPro" id="IPR036259">
    <property type="entry name" value="MFS_trans_sf"/>
</dbReference>
<evidence type="ECO:0000259" key="7">
    <source>
        <dbReference type="PROSITE" id="PS50850"/>
    </source>
</evidence>
<feature type="transmembrane region" description="Helical" evidence="6">
    <location>
        <begin position="249"/>
        <end position="269"/>
    </location>
</feature>
<feature type="transmembrane region" description="Helical" evidence="6">
    <location>
        <begin position="53"/>
        <end position="69"/>
    </location>
</feature>
<feature type="transmembrane region" description="Helical" evidence="6">
    <location>
        <begin position="81"/>
        <end position="102"/>
    </location>
</feature>
<evidence type="ECO:0000313" key="8">
    <source>
        <dbReference type="EMBL" id="PWK28992.1"/>
    </source>
</evidence>
<dbReference type="GO" id="GO:0005886">
    <property type="term" value="C:plasma membrane"/>
    <property type="evidence" value="ECO:0007669"/>
    <property type="project" value="UniProtKB-SubCell"/>
</dbReference>
<reference evidence="8 9" key="1">
    <citation type="submission" date="2018-05" db="EMBL/GenBank/DDBJ databases">
        <title>Genomic Encyclopedia of Archaeal and Bacterial Type Strains, Phase II (KMG-II): from individual species to whole genera.</title>
        <authorList>
            <person name="Goeker M."/>
        </authorList>
    </citation>
    <scope>NUCLEOTIDE SEQUENCE [LARGE SCALE GENOMIC DNA]</scope>
    <source>
        <strain evidence="8 9">DSM 22214</strain>
    </source>
</reference>
<keyword evidence="5 6" id="KW-0472">Membrane</keyword>
<feature type="transmembrane region" description="Helical" evidence="6">
    <location>
        <begin position="429"/>
        <end position="450"/>
    </location>
</feature>
<feature type="domain" description="Major facilitator superfamily (MFS) profile" evidence="7">
    <location>
        <begin position="1"/>
        <end position="214"/>
    </location>
</feature>
<keyword evidence="3 6" id="KW-0812">Transmembrane</keyword>
<dbReference type="Proteomes" id="UP000245489">
    <property type="component" value="Unassembled WGS sequence"/>
</dbReference>
<dbReference type="EMBL" id="QGGO01000002">
    <property type="protein sequence ID" value="PWK28992.1"/>
    <property type="molecule type" value="Genomic_DNA"/>
</dbReference>
<feature type="transmembrane region" description="Helical" evidence="6">
    <location>
        <begin position="406"/>
        <end position="423"/>
    </location>
</feature>
<comment type="subcellular location">
    <subcellularLocation>
        <location evidence="1">Cell inner membrane</location>
        <topology evidence="1">Multi-pass membrane protein</topology>
    </subcellularLocation>
</comment>
<comment type="caution">
    <text evidence="8">The sequence shown here is derived from an EMBL/GenBank/DDBJ whole genome shotgun (WGS) entry which is preliminary data.</text>
</comment>